<dbReference type="Proteomes" id="UP000250299">
    <property type="component" value="Chromosome"/>
</dbReference>
<accession>A0A2Z4REB2</accession>
<dbReference type="OrthoDB" id="7017625at2"/>
<sequence>MALLITAGTVLSAPVVPPQATEQSLVMLAHQQLLGGDLAAAQASLREAGNKGQGGTRALAEQAFLEDANGRHMRARQLYDALKGSDQEAIIAVPSAVNLAALARFDLARSAFADLQKRSPNPQVKAYAGLWTLWLGARSASDARLKPEAAQARVQKLAREIKPVTAQQSALCALYQGKTDSSAVFAQIDALMVPEATKRDLRTEAGLFAGAYLDYVRQDHQAAEQIYQLALEQSRPAAMERQLLIQSSRALQLFTH</sequence>
<proteinExistence type="predicted"/>
<dbReference type="AlphaFoldDB" id="A0A2Z4REB2"/>
<evidence type="ECO:0000313" key="2">
    <source>
        <dbReference type="Proteomes" id="UP000250299"/>
    </source>
</evidence>
<name>A0A2Z4REB2_PSEPU</name>
<organism evidence="1 2">
    <name type="scientific">Pseudomonas putida</name>
    <name type="common">Arthrobacter siderocapsulatus</name>
    <dbReference type="NCBI Taxonomy" id="303"/>
    <lineage>
        <taxon>Bacteria</taxon>
        <taxon>Pseudomonadati</taxon>
        <taxon>Pseudomonadota</taxon>
        <taxon>Gammaproteobacteria</taxon>
        <taxon>Pseudomonadales</taxon>
        <taxon>Pseudomonadaceae</taxon>
        <taxon>Pseudomonas</taxon>
    </lineage>
</organism>
<gene>
    <name evidence="1" type="ORF">DKY63_04130</name>
</gene>
<reference evidence="1 2" key="1">
    <citation type="submission" date="2018-05" db="EMBL/GenBank/DDBJ databases">
        <title>Whole genome sequence of Pseudomonas putida JBC17.</title>
        <authorList>
            <person name="Lee Y.H."/>
            <person name="David K."/>
        </authorList>
    </citation>
    <scope>NUCLEOTIDE SEQUENCE [LARGE SCALE GENOMIC DNA]</scope>
    <source>
        <strain evidence="1 2">JBC17</strain>
    </source>
</reference>
<evidence type="ECO:0008006" key="3">
    <source>
        <dbReference type="Google" id="ProtNLM"/>
    </source>
</evidence>
<protein>
    <recommendedName>
        <fullName evidence="3">Tetratricopeptide repeat protein</fullName>
    </recommendedName>
</protein>
<evidence type="ECO:0000313" key="1">
    <source>
        <dbReference type="EMBL" id="AWY39135.1"/>
    </source>
</evidence>
<dbReference type="EMBL" id="CP029693">
    <property type="protein sequence ID" value="AWY39135.1"/>
    <property type="molecule type" value="Genomic_DNA"/>
</dbReference>